<evidence type="ECO:0000313" key="3">
    <source>
        <dbReference type="EMBL" id="NIY47846.1"/>
    </source>
</evidence>
<keyword evidence="4" id="KW-1185">Reference proteome</keyword>
<dbReference type="PROSITE" id="PS50043">
    <property type="entry name" value="HTH_LUXR_2"/>
    <property type="match status" value="1"/>
</dbReference>
<evidence type="ECO:0000256" key="1">
    <source>
        <dbReference type="ARBA" id="ARBA00023125"/>
    </source>
</evidence>
<accession>A0ABX0VNP1</accession>
<sequence>MANGLAIKTYLDIALTGTNHYARQGIASLLALIDPTINIKISVSDCQRLDTASGEKIDILFLSATERYTTSLDCLELITKIKNNHPELVICMYSTHANSLLWVRGDIDAYVSLQEPIYYWRASLLKMVDSRYRPKKKPLALSLTPSEWRVLKELKKGLNIKYIAEIEHLSYRRVSALKNSATRKLGLRNKTDLLVFLTS</sequence>
<evidence type="ECO:0000259" key="2">
    <source>
        <dbReference type="PROSITE" id="PS50043"/>
    </source>
</evidence>
<organism evidence="3 4">
    <name type="scientific">Cedecea colo</name>
    <dbReference type="NCBI Taxonomy" id="2552946"/>
    <lineage>
        <taxon>Bacteria</taxon>
        <taxon>Pseudomonadati</taxon>
        <taxon>Pseudomonadota</taxon>
        <taxon>Gammaproteobacteria</taxon>
        <taxon>Enterobacterales</taxon>
        <taxon>Enterobacteriaceae</taxon>
        <taxon>Cedecea</taxon>
    </lineage>
</organism>
<reference evidence="3 4" key="1">
    <citation type="journal article" date="2020" name="Microorganisms">
        <title>Polyphasic Characterisation of Cedecea colo sp. nov., a New Enteric Bacterium Isolated from the Koala Hindgut.</title>
        <authorList>
            <person name="Boath J.M."/>
            <person name="Dakhal S."/>
            <person name="Van T.T.H."/>
            <person name="Moore R.J."/>
            <person name="Dekiwadia C."/>
            <person name="Macreadie I.G."/>
        </authorList>
    </citation>
    <scope>NUCLEOTIDE SEQUENCE [LARGE SCALE GENOMIC DNA]</scope>
    <source>
        <strain evidence="3 4">ZA</strain>
    </source>
</reference>
<gene>
    <name evidence="3" type="ORF">E2L00_09960</name>
</gene>
<keyword evidence="1" id="KW-0238">DNA-binding</keyword>
<dbReference type="Pfam" id="PF00196">
    <property type="entry name" value="GerE"/>
    <property type="match status" value="1"/>
</dbReference>
<dbReference type="SMART" id="SM00421">
    <property type="entry name" value="HTH_LUXR"/>
    <property type="match status" value="1"/>
</dbReference>
<dbReference type="RefSeq" id="WP_167610493.1">
    <property type="nucleotide sequence ID" value="NZ_SOYS01000003.1"/>
</dbReference>
<dbReference type="EMBL" id="SOYS01000003">
    <property type="protein sequence ID" value="NIY47846.1"/>
    <property type="molecule type" value="Genomic_DNA"/>
</dbReference>
<evidence type="ECO:0000313" key="4">
    <source>
        <dbReference type="Proteomes" id="UP000697927"/>
    </source>
</evidence>
<feature type="domain" description="HTH luxR-type" evidence="2">
    <location>
        <begin position="136"/>
        <end position="199"/>
    </location>
</feature>
<comment type="caution">
    <text evidence="3">The sequence shown here is derived from an EMBL/GenBank/DDBJ whole genome shotgun (WGS) entry which is preliminary data.</text>
</comment>
<protein>
    <submittedName>
        <fullName evidence="3">Helix-turn-helix transcriptional regulator</fullName>
    </submittedName>
</protein>
<dbReference type="InterPro" id="IPR000792">
    <property type="entry name" value="Tscrpt_reg_LuxR_C"/>
</dbReference>
<dbReference type="SUPFAM" id="SSF46894">
    <property type="entry name" value="C-terminal effector domain of the bipartite response regulators"/>
    <property type="match status" value="1"/>
</dbReference>
<dbReference type="Proteomes" id="UP000697927">
    <property type="component" value="Unassembled WGS sequence"/>
</dbReference>
<dbReference type="InterPro" id="IPR016032">
    <property type="entry name" value="Sig_transdc_resp-reg_C-effctor"/>
</dbReference>
<proteinExistence type="predicted"/>
<name>A0ABX0VNP1_9ENTR</name>
<dbReference type="Gene3D" id="1.10.10.10">
    <property type="entry name" value="Winged helix-like DNA-binding domain superfamily/Winged helix DNA-binding domain"/>
    <property type="match status" value="1"/>
</dbReference>
<dbReference type="InterPro" id="IPR036388">
    <property type="entry name" value="WH-like_DNA-bd_sf"/>
</dbReference>